<evidence type="ECO:0000259" key="2">
    <source>
        <dbReference type="PROSITE" id="PS50822"/>
    </source>
</evidence>
<dbReference type="Pfam" id="PF02171">
    <property type="entry name" value="Piwi"/>
    <property type="match status" value="1"/>
</dbReference>
<feature type="domain" description="Piwi" evidence="2">
    <location>
        <begin position="723"/>
        <end position="1040"/>
    </location>
</feature>
<accession>A0AAD5RB99</accession>
<dbReference type="PROSITE" id="PS50822">
    <property type="entry name" value="PIWI"/>
    <property type="match status" value="1"/>
</dbReference>
<gene>
    <name evidence="3" type="ORF">KIN20_035490</name>
</gene>
<keyword evidence="4" id="KW-1185">Reference proteome</keyword>
<name>A0AAD5RB99_PARTN</name>
<dbReference type="InterPro" id="IPR003165">
    <property type="entry name" value="Piwi"/>
</dbReference>
<feature type="region of interest" description="Disordered" evidence="1">
    <location>
        <begin position="58"/>
        <end position="88"/>
    </location>
</feature>
<dbReference type="InterPro" id="IPR036085">
    <property type="entry name" value="PAZ_dom_sf"/>
</dbReference>
<dbReference type="EMBL" id="JAHQIW010007234">
    <property type="protein sequence ID" value="KAJ1373150.1"/>
    <property type="molecule type" value="Genomic_DNA"/>
</dbReference>
<dbReference type="GO" id="GO:0003676">
    <property type="term" value="F:nucleic acid binding"/>
    <property type="evidence" value="ECO:0007669"/>
    <property type="project" value="InterPro"/>
</dbReference>
<dbReference type="InterPro" id="IPR012337">
    <property type="entry name" value="RNaseH-like_sf"/>
</dbReference>
<proteinExistence type="predicted"/>
<sequence length="1085" mass="123515">MCDRKFRPKNYSRGSYPLENEEGLSAVHRESNNNVIYKPYPPVLVENAKGIQNSDLPYCRELDTTNDGQPRHSRKGQVNGSSASTSRHVKFATLSESKSIANEEDQLGDAAMASEGTSTGGEFDDANTGLNNHNKLECGDSNQFESVNLLMSKVRLESGDEPQAIMLAPKKKPAVRDNLEKVNLLTNFWKLEVQNKIVYRYEVAIHLGTPTNQKAVNLLRGARDDSSTTSRRKLCLNLVHHALDVHRILSEGAATVCDGGSMLFSSEDLTNALKEHNGILVLVVSHLPSSIQKLVSCVDAESVTIEIDFSSATSFNMADLSTQMNRNLDTVDQSLKQFYDLLTNQDALISGRFTQLGIGCLYYRRPSPEKIGYGYQCFSGVRKGVKFIEGKRRDPNDIVAALVLDYRISLFFTSQNLMRSVRELDGLRDVQQFDFSRVNSQMNRKWNQVDHYVKGVRINCLDSSVTNPLSFVAIGISNRPIRELMDTLPNAGHAEVSVLEKFSRTGVYLNPDWPAVLRRSQNGVQYFPMELLEVARNQRVPLEKQLIAKNVGVSLHELYIPLFGEDKKLVTDNPQSRFSNIYNLLEALNLHDNGLANNFLRAFGLVVSRSPLQVEGFRRRAPGIFYGAKQSCKIDRSDYSWHQDPGSRYVEPGHADQIIVLHSDPTNELPTNVIIALQRTFRVRGVFCGKFVPIRVGDEEAPWQIETDLENIFKQYRDLKESLLIIYIDRTENKYHDFLKLLERKYLLPTQQITAELAERLPRQNRLCTNFVMKTNLKLGGVNYEVIPETFAKDRWIGSDKTLIVGYDVCHPGKPTKDEIVNRIPPQKPSVVGISFNGAVHPECFIGDYHFQAPHQEKVDRKVLIARFKWILETFTQNRRIWPEVIMITRDGVSEGQYRMVIEHELSAIKEACYEFGELNGRESWQPKFTVIVATKRHNARFVADGARLENPKPATVIDTDVVRNDLTEFYMQTHKPVKGTAKSTAYQVIVDENNMSMDEVQSLILALTFHHQITNHPISLPEPVYQADEWAKRGKNIWNAYSSRYDFILENKRGKYSDFPIDFEAMTNRLAYWNTRLQNRRMNA</sequence>
<dbReference type="AlphaFoldDB" id="A0AAD5RB99"/>
<dbReference type="SUPFAM" id="SSF53098">
    <property type="entry name" value="Ribonuclease H-like"/>
    <property type="match status" value="1"/>
</dbReference>
<dbReference type="SMART" id="SM00950">
    <property type="entry name" value="Piwi"/>
    <property type="match status" value="1"/>
</dbReference>
<dbReference type="InterPro" id="IPR036397">
    <property type="entry name" value="RNaseH_sf"/>
</dbReference>
<evidence type="ECO:0000313" key="4">
    <source>
        <dbReference type="Proteomes" id="UP001196413"/>
    </source>
</evidence>
<reference evidence="3" key="1">
    <citation type="submission" date="2021-06" db="EMBL/GenBank/DDBJ databases">
        <title>Parelaphostrongylus tenuis whole genome reference sequence.</title>
        <authorList>
            <person name="Garwood T.J."/>
            <person name="Larsen P.A."/>
            <person name="Fountain-Jones N.M."/>
            <person name="Garbe J.R."/>
            <person name="Macchietto M.G."/>
            <person name="Kania S.A."/>
            <person name="Gerhold R.W."/>
            <person name="Richards J.E."/>
            <person name="Wolf T.M."/>
        </authorList>
    </citation>
    <scope>NUCLEOTIDE SEQUENCE</scope>
    <source>
        <strain evidence="3">MNPRO001-30</strain>
        <tissue evidence="3">Meninges</tissue>
    </source>
</reference>
<feature type="compositionally biased region" description="Polar residues" evidence="1">
    <location>
        <begin position="76"/>
        <end position="86"/>
    </location>
</feature>
<evidence type="ECO:0000313" key="3">
    <source>
        <dbReference type="EMBL" id="KAJ1373150.1"/>
    </source>
</evidence>
<dbReference type="Gene3D" id="3.40.50.2300">
    <property type="match status" value="1"/>
</dbReference>
<evidence type="ECO:0000256" key="1">
    <source>
        <dbReference type="SAM" id="MobiDB-lite"/>
    </source>
</evidence>
<dbReference type="PANTHER" id="PTHR22891">
    <property type="entry name" value="EUKARYOTIC TRANSLATION INITIATION FACTOR 2C"/>
    <property type="match status" value="1"/>
</dbReference>
<dbReference type="SUPFAM" id="SSF101690">
    <property type="entry name" value="PAZ domain"/>
    <property type="match status" value="1"/>
</dbReference>
<comment type="caution">
    <text evidence="3">The sequence shown here is derived from an EMBL/GenBank/DDBJ whole genome shotgun (WGS) entry which is preliminary data.</text>
</comment>
<organism evidence="3 4">
    <name type="scientific">Parelaphostrongylus tenuis</name>
    <name type="common">Meningeal worm</name>
    <dbReference type="NCBI Taxonomy" id="148309"/>
    <lineage>
        <taxon>Eukaryota</taxon>
        <taxon>Metazoa</taxon>
        <taxon>Ecdysozoa</taxon>
        <taxon>Nematoda</taxon>
        <taxon>Chromadorea</taxon>
        <taxon>Rhabditida</taxon>
        <taxon>Rhabditina</taxon>
        <taxon>Rhabditomorpha</taxon>
        <taxon>Strongyloidea</taxon>
        <taxon>Metastrongylidae</taxon>
        <taxon>Parelaphostrongylus</taxon>
    </lineage>
</organism>
<dbReference type="Gene3D" id="3.30.420.10">
    <property type="entry name" value="Ribonuclease H-like superfamily/Ribonuclease H"/>
    <property type="match status" value="1"/>
</dbReference>
<dbReference type="Proteomes" id="UP001196413">
    <property type="component" value="Unassembled WGS sequence"/>
</dbReference>
<protein>
    <recommendedName>
        <fullName evidence="2">Piwi domain-containing protein</fullName>
    </recommendedName>
</protein>
<dbReference type="Gene3D" id="2.170.260.10">
    <property type="entry name" value="paz domain"/>
    <property type="match status" value="1"/>
</dbReference>